<reference evidence="7" key="1">
    <citation type="journal article" date="2011" name="J. Bacteriol.">
        <title>Genome sequences of eight morphologically diverse alphaproteobacteria.</title>
        <authorList>
            <consortium name="US DOE Joint Genome Institute"/>
            <person name="Brown P.J."/>
            <person name="Kysela D.T."/>
            <person name="Buechlein A."/>
            <person name="Hemmerich C."/>
            <person name="Brun Y.V."/>
        </authorList>
    </citation>
    <scope>NUCLEOTIDE SEQUENCE [LARGE SCALE GENOMIC DNA]</scope>
    <source>
        <strain evidence="7">ATCC 49814 / DSM 5838 / IFAM 1418</strain>
        <plasmid evidence="7">pHbal01</plasmid>
    </source>
</reference>
<feature type="coiled-coil region" evidence="4">
    <location>
        <begin position="263"/>
        <end position="388"/>
    </location>
</feature>
<dbReference type="CDD" id="cd03801">
    <property type="entry name" value="GT4_PimA-like"/>
    <property type="match status" value="1"/>
</dbReference>
<dbReference type="OrthoDB" id="9771846at2"/>
<dbReference type="Pfam" id="PF13692">
    <property type="entry name" value="Glyco_trans_1_4"/>
    <property type="match status" value="1"/>
</dbReference>
<dbReference type="Gene3D" id="3.40.50.2000">
    <property type="entry name" value="Glycogen Phosphorylase B"/>
    <property type="match status" value="1"/>
</dbReference>
<dbReference type="CAZy" id="GT4">
    <property type="family name" value="Glycosyltransferase Family 4"/>
</dbReference>
<evidence type="ECO:0000256" key="4">
    <source>
        <dbReference type="SAM" id="Coils"/>
    </source>
</evidence>
<dbReference type="SUPFAM" id="SSF53448">
    <property type="entry name" value="Nucleotide-diphospho-sugar transferases"/>
    <property type="match status" value="1"/>
</dbReference>
<evidence type="ECO:0000256" key="3">
    <source>
        <dbReference type="ARBA" id="ARBA00022679"/>
    </source>
</evidence>
<name>C6XRY1_HIRBI</name>
<dbReference type="InterPro" id="IPR001173">
    <property type="entry name" value="Glyco_trans_2-like"/>
</dbReference>
<sequence length="1327" mass="149527">MSSDNAGMPIEATKFTGMKPLHLQRPDGWIGHIPFSFWLVENLKPKRIVELGTHTGNSFFSFCQIVEKLELETECIAVDTWQGDEHAGEYSDVIYNSVNEHAQKKYPNIASLMRSLFNEAVGSFDDGSIDLLHIDGLHTYDAVKDDYETWIDKLAPNGVVIFHDTAVRDRGFGVYQLWNELKQKHGGFEFIHSNGLGVLAPKGISNLQIECLIKSGENFKQTQEIRSHFESHASTIVGQYEKKFFAELMAEKTEQQTLLQQHYNALGGQLEAAQQERDQVQTRLEEANSQEKLLQENYSALNGQLETAKQERDRLQVLLNESMDQQGLLQKHYDSLSKELEATQKNRAKLEQDQANLEGDRLELEQERDKLEHDCKALEKKVELVTLRSQAQQTECDALQERILISEVALIEQRNREERTSANWEEDKIRLAQLEDEFIQVTRRLQGGIKSRMIHIIRDIKTFGVDVVRKVLGKNSRIRNTLLITKQAILIRRSGLFDSTYYREQLPDHQKSEMDLIGHYISSGDQSGLKPNKFFDPVFYRQTYHDLRDLPITTLEHYISNGSHEGRATSSEFDSGFYRKLHEDIAAIGIDPLKHFLQNGQFEGRKAVADKLSMESEGASFFPLVGRHNFEQSLFELGAPGSNVDDILPKTSILNNEPLSAKVDVIIPVYGGETETKTCIESTIKYMSDNKSFGKLYLVDDCGPEPALRAALPDYAKTNENIVLLVNDENLGFVKSVNKAMKASDRDVVLLNADTEVHGNWLDRMTRQALSHSNVATVTAFSNNATICTYPAIGGAPELPNGYSLAQLDDACSQANELRAVEMPTGVGFCMFISRASLSEIGYFDEEYGKGYGEENDYCQKALANGWKNILAGDVFVFHHGSVSFGESAAAEQLVGGEILRNRYPDYEPSVSRWIECDPALPLRFSVSAKLIQQSNKPRLMHVLHPWGGGTEKQVAELIENTSAEALHMVMITQELPDGFMFAFLLPEGEQWRRFEFKAQKLSETIPILDALGVDKVHFHHALVVMDEMDDFLAVYDGEYDLSIHDYSLVCPRNNLINSEGSYCGEPDEFGCLKCLREKPDPRSKDIIMWRQKGRNILNNAARIVCPTIDVASRIQKYSSNENIVAVPHEKELYHPKREVTLSKLGPADTLKIVSIGIMAQHKGGGFLLDCIEQSVLQKTNIEWEIIGEFPNEFDKRVSALSGVLKVTGRYAAEELPELISTANPHLVFFPQHCAETYSYTLSEAFSAGLPILAPQLGAFSERVSGVSACWLYDSEKSAIEVVQQIIELKNLVFQTGDLDSVPDATFDTPKDVKLLEDFYEKEYIDA</sequence>
<proteinExistence type="inferred from homology"/>
<evidence type="ECO:0000256" key="2">
    <source>
        <dbReference type="ARBA" id="ARBA00022676"/>
    </source>
</evidence>
<dbReference type="PANTHER" id="PTHR43179:SF12">
    <property type="entry name" value="GALACTOFURANOSYLTRANSFERASE GLFT2"/>
    <property type="match status" value="1"/>
</dbReference>
<evidence type="ECO:0000313" key="6">
    <source>
        <dbReference type="EMBL" id="ACT60822.1"/>
    </source>
</evidence>
<protein>
    <submittedName>
        <fullName evidence="6">Glycosyl transferase family 2</fullName>
    </submittedName>
</protein>
<dbReference type="SUPFAM" id="SSF53335">
    <property type="entry name" value="S-adenosyl-L-methionine-dependent methyltransferases"/>
    <property type="match status" value="1"/>
</dbReference>
<dbReference type="eggNOG" id="COG0438">
    <property type="taxonomic scope" value="Bacteria"/>
</dbReference>
<organism evidence="6 7">
    <name type="scientific">Hirschia baltica (strain ATCC 49814 / DSM 5838 / IFAM 1418)</name>
    <dbReference type="NCBI Taxonomy" id="582402"/>
    <lineage>
        <taxon>Bacteria</taxon>
        <taxon>Pseudomonadati</taxon>
        <taxon>Pseudomonadota</taxon>
        <taxon>Alphaproteobacteria</taxon>
        <taxon>Hyphomonadales</taxon>
        <taxon>Hyphomonadaceae</taxon>
        <taxon>Hirschia</taxon>
    </lineage>
</organism>
<dbReference type="Pfam" id="PF13578">
    <property type="entry name" value="Methyltransf_24"/>
    <property type="match status" value="1"/>
</dbReference>
<dbReference type="eggNOG" id="COG1216">
    <property type="taxonomic scope" value="Bacteria"/>
</dbReference>
<evidence type="ECO:0000313" key="7">
    <source>
        <dbReference type="Proteomes" id="UP000002745"/>
    </source>
</evidence>
<feature type="domain" description="Glycosyltransferase 2-like" evidence="5">
    <location>
        <begin position="665"/>
        <end position="840"/>
    </location>
</feature>
<geneLocation type="plasmid" evidence="6 7">
    <name>pHbal01</name>
</geneLocation>
<dbReference type="Gene3D" id="3.90.550.10">
    <property type="entry name" value="Spore Coat Polysaccharide Biosynthesis Protein SpsA, Chain A"/>
    <property type="match status" value="1"/>
</dbReference>
<dbReference type="PANTHER" id="PTHR43179">
    <property type="entry name" value="RHAMNOSYLTRANSFERASE WBBL"/>
    <property type="match status" value="1"/>
</dbReference>
<keyword evidence="7" id="KW-1185">Reference proteome</keyword>
<dbReference type="CAZy" id="GT2">
    <property type="family name" value="Glycosyltransferase Family 2"/>
</dbReference>
<dbReference type="KEGG" id="hba:Hbal_3155"/>
<dbReference type="Proteomes" id="UP000002745">
    <property type="component" value="Plasmid pHbal01"/>
</dbReference>
<dbReference type="RefSeq" id="WP_012778209.1">
    <property type="nucleotide sequence ID" value="NC_012983.1"/>
</dbReference>
<dbReference type="InterPro" id="IPR029044">
    <property type="entry name" value="Nucleotide-diphossugar_trans"/>
</dbReference>
<dbReference type="Gene3D" id="3.40.50.150">
    <property type="entry name" value="Vaccinia Virus protein VP39"/>
    <property type="match status" value="1"/>
</dbReference>
<dbReference type="EMBL" id="CP001679">
    <property type="protein sequence ID" value="ACT60822.1"/>
    <property type="molecule type" value="Genomic_DNA"/>
</dbReference>
<dbReference type="HOGENOM" id="CLU_259344_0_0_5"/>
<dbReference type="eggNOG" id="COG4372">
    <property type="taxonomic scope" value="Bacteria"/>
</dbReference>
<comment type="similarity">
    <text evidence="1">Belongs to the glycosyltransferase 2 family.</text>
</comment>
<evidence type="ECO:0000256" key="1">
    <source>
        <dbReference type="ARBA" id="ARBA00006739"/>
    </source>
</evidence>
<keyword evidence="3 6" id="KW-0808">Transferase</keyword>
<dbReference type="SUPFAM" id="SSF53756">
    <property type="entry name" value="UDP-Glycosyltransferase/glycogen phosphorylase"/>
    <property type="match status" value="1"/>
</dbReference>
<dbReference type="eggNOG" id="COG4122">
    <property type="taxonomic scope" value="Bacteria"/>
</dbReference>
<keyword evidence="2" id="KW-0328">Glycosyltransferase</keyword>
<keyword evidence="4" id="KW-0175">Coiled coil</keyword>
<dbReference type="Pfam" id="PF00535">
    <property type="entry name" value="Glycos_transf_2"/>
    <property type="match status" value="1"/>
</dbReference>
<keyword evidence="6" id="KW-0614">Plasmid</keyword>
<accession>C6XRY1</accession>
<dbReference type="GO" id="GO:0016757">
    <property type="term" value="F:glycosyltransferase activity"/>
    <property type="evidence" value="ECO:0007669"/>
    <property type="project" value="UniProtKB-KW"/>
</dbReference>
<gene>
    <name evidence="6" type="ordered locus">Hbal_3155</name>
</gene>
<evidence type="ECO:0000259" key="5">
    <source>
        <dbReference type="Pfam" id="PF00535"/>
    </source>
</evidence>
<dbReference type="InterPro" id="IPR029063">
    <property type="entry name" value="SAM-dependent_MTases_sf"/>
</dbReference>